<feature type="region of interest" description="Disordered" evidence="1">
    <location>
        <begin position="52"/>
        <end position="78"/>
    </location>
</feature>
<keyword evidence="6" id="KW-1185">Reference proteome</keyword>
<dbReference type="SMART" id="SM00703">
    <property type="entry name" value="NRF"/>
    <property type="match status" value="1"/>
</dbReference>
<sequence length="884" mass="98458">MTYLVILLCACCALGAELDTGAGGGGNAREERLRSGLIDAFQNIKQASARGEVDDGLSSDLVGSTLPNSSRSGRREERLDLLSEDDGLTFAEAFGDVEPERRAPTTEKAHNVQHIVKATRQAEKTTTKSNKDVLSKLTESIRNTVNESKQQLRAESNRTDYVGMEHMLRIIDSEILVDQWSDIQRSVRGMCRDEMQGYVNGLLQRRLWAMKMEDASGRYTSMFYWGNNYWTGSAELCQVLNDQHEASPVKLNNKSDGSIMGAWRDDVSISGSGPPFATAFYNVRMLITTDQHELVKTRRTLHLGLCLPRSCTRDQVATIVDAAHSPLLRHKVVAVRSPQHGGYSYMTDPTFQVLLGVCSVVAVLLVAATAYDMQLGRAVRRRRRRAANMAADPNASDLKLDISTLDAITHAAGKSMYNVNNNVAINSNTSEERLTADTASTDGEIKLSVWSELLLSFSMKANVLQILDQSVGADTVPVVHGLRSLSMVWVIFGHTCIVVFKYADNTALRAVLEKSFWFQLIISAVYSVDTFFCLGGMLVSFLYFRTNAKGKLDLLTKGRRTLTSGVLQFLGLIGYRFARLTAPYLFMLGVVEVTMKWFAHNAVFEPPAPDHETCPHYWWRNLLYINTLFPVEQMCMLWSWYLSDDTQFYAVSAILLILATSHFKASVALTGALFLSSLATTGYVSWSSEHVPSGEDPFTQFDKIYDKPWTRLGPYLVGMATGWILFKTNLKIRMNRIWASVGWAVCTATLLFLIFGLYRTQLSVGAAAVYSALSHSLWAACVGWVIVACSTGHGGWVRHLLSAPILYPFSRVTYCAYLVHPVVLRYVAMHLTHPIHLGELLVFVLFLGLTAMSYFFAFLISVAFEAPMVTMLKILAPQKKPHRV</sequence>
<gene>
    <name evidence="5" type="ORF">IPOD504_LOCUS14072</name>
</gene>
<dbReference type="PANTHER" id="PTHR11161:SF72">
    <property type="entry name" value="FI21449P1"/>
    <property type="match status" value="1"/>
</dbReference>
<feature type="transmembrane region" description="Helical" evidence="2">
    <location>
        <begin position="738"/>
        <end position="757"/>
    </location>
</feature>
<evidence type="ECO:0000256" key="3">
    <source>
        <dbReference type="SAM" id="SignalP"/>
    </source>
</evidence>
<reference evidence="5" key="1">
    <citation type="submission" date="2022-03" db="EMBL/GenBank/DDBJ databases">
        <authorList>
            <person name="Martin H S."/>
        </authorList>
    </citation>
    <scope>NUCLEOTIDE SEQUENCE</scope>
</reference>
<name>A0ABN8IXB4_9NEOP</name>
<feature type="compositionally biased region" description="Polar residues" evidence="1">
    <location>
        <begin position="61"/>
        <end position="71"/>
    </location>
</feature>
<protein>
    <recommendedName>
        <fullName evidence="4">Nose resistant-to-fluoxetine protein N-terminal domain-containing protein</fullName>
    </recommendedName>
</protein>
<feature type="domain" description="Nose resistant-to-fluoxetine protein N-terminal" evidence="4">
    <location>
        <begin position="188"/>
        <end position="340"/>
    </location>
</feature>
<feature type="transmembrane region" description="Helical" evidence="2">
    <location>
        <begin position="565"/>
        <end position="586"/>
    </location>
</feature>
<feature type="transmembrane region" description="Helical" evidence="2">
    <location>
        <begin position="515"/>
        <end position="544"/>
    </location>
</feature>
<feature type="transmembrane region" description="Helical" evidence="2">
    <location>
        <begin position="353"/>
        <end position="375"/>
    </location>
</feature>
<dbReference type="InterPro" id="IPR006621">
    <property type="entry name" value="Nose-resist-to-fluoxetine_N"/>
</dbReference>
<organism evidence="5 6">
    <name type="scientific">Iphiclides podalirius</name>
    <name type="common">scarce swallowtail</name>
    <dbReference type="NCBI Taxonomy" id="110791"/>
    <lineage>
        <taxon>Eukaryota</taxon>
        <taxon>Metazoa</taxon>
        <taxon>Ecdysozoa</taxon>
        <taxon>Arthropoda</taxon>
        <taxon>Hexapoda</taxon>
        <taxon>Insecta</taxon>
        <taxon>Pterygota</taxon>
        <taxon>Neoptera</taxon>
        <taxon>Endopterygota</taxon>
        <taxon>Lepidoptera</taxon>
        <taxon>Glossata</taxon>
        <taxon>Ditrysia</taxon>
        <taxon>Papilionoidea</taxon>
        <taxon>Papilionidae</taxon>
        <taxon>Papilioninae</taxon>
        <taxon>Iphiclides</taxon>
    </lineage>
</organism>
<feature type="transmembrane region" description="Helical" evidence="2">
    <location>
        <begin position="708"/>
        <end position="726"/>
    </location>
</feature>
<keyword evidence="2" id="KW-0472">Membrane</keyword>
<evidence type="ECO:0000259" key="4">
    <source>
        <dbReference type="SMART" id="SM00703"/>
    </source>
</evidence>
<accession>A0ABN8IXB4</accession>
<keyword evidence="2" id="KW-0812">Transmembrane</keyword>
<feature type="transmembrane region" description="Helical" evidence="2">
    <location>
        <begin position="670"/>
        <end position="688"/>
    </location>
</feature>
<feature type="transmembrane region" description="Helical" evidence="2">
    <location>
        <begin position="646"/>
        <end position="663"/>
    </location>
</feature>
<dbReference type="Pfam" id="PF20146">
    <property type="entry name" value="NRF"/>
    <property type="match status" value="1"/>
</dbReference>
<feature type="chain" id="PRO_5045626595" description="Nose resistant-to-fluoxetine protein N-terminal domain-containing protein" evidence="3">
    <location>
        <begin position="16"/>
        <end position="884"/>
    </location>
</feature>
<evidence type="ECO:0000313" key="5">
    <source>
        <dbReference type="EMBL" id="CAH2068143.1"/>
    </source>
</evidence>
<evidence type="ECO:0000313" key="6">
    <source>
        <dbReference type="Proteomes" id="UP000837857"/>
    </source>
</evidence>
<feature type="transmembrane region" description="Helical" evidence="2">
    <location>
        <begin position="840"/>
        <end position="864"/>
    </location>
</feature>
<feature type="transmembrane region" description="Helical" evidence="2">
    <location>
        <begin position="809"/>
        <end position="828"/>
    </location>
</feature>
<dbReference type="InterPro" id="IPR052728">
    <property type="entry name" value="O2_lipid_transport_reg"/>
</dbReference>
<evidence type="ECO:0000256" key="2">
    <source>
        <dbReference type="SAM" id="Phobius"/>
    </source>
</evidence>
<keyword evidence="2" id="KW-1133">Transmembrane helix</keyword>
<keyword evidence="3" id="KW-0732">Signal</keyword>
<dbReference type="EMBL" id="OW152817">
    <property type="protein sequence ID" value="CAH2068143.1"/>
    <property type="molecule type" value="Genomic_DNA"/>
</dbReference>
<feature type="signal peptide" evidence="3">
    <location>
        <begin position="1"/>
        <end position="15"/>
    </location>
</feature>
<proteinExistence type="predicted"/>
<feature type="non-terminal residue" evidence="5">
    <location>
        <position position="884"/>
    </location>
</feature>
<dbReference type="InterPro" id="IPR002656">
    <property type="entry name" value="Acyl_transf_3_dom"/>
</dbReference>
<dbReference type="Pfam" id="PF01757">
    <property type="entry name" value="Acyl_transf_3"/>
    <property type="match status" value="1"/>
</dbReference>
<dbReference type="PANTHER" id="PTHR11161">
    <property type="entry name" value="O-ACYLTRANSFERASE"/>
    <property type="match status" value="1"/>
</dbReference>
<dbReference type="Proteomes" id="UP000837857">
    <property type="component" value="Chromosome 5"/>
</dbReference>
<feature type="transmembrane region" description="Helical" evidence="2">
    <location>
        <begin position="777"/>
        <end position="797"/>
    </location>
</feature>
<evidence type="ECO:0000256" key="1">
    <source>
        <dbReference type="SAM" id="MobiDB-lite"/>
    </source>
</evidence>
<feature type="transmembrane region" description="Helical" evidence="2">
    <location>
        <begin position="485"/>
        <end position="503"/>
    </location>
</feature>